<comment type="caution">
    <text evidence="1">The sequence shown here is derived from an EMBL/GenBank/DDBJ whole genome shotgun (WGS) entry which is preliminary data.</text>
</comment>
<organism evidence="1 2">
    <name type="scientific">Slackia isoflavoniconvertens</name>
    <dbReference type="NCBI Taxonomy" id="572010"/>
    <lineage>
        <taxon>Bacteria</taxon>
        <taxon>Bacillati</taxon>
        <taxon>Actinomycetota</taxon>
        <taxon>Coriobacteriia</taxon>
        <taxon>Eggerthellales</taxon>
        <taxon>Eggerthellaceae</taxon>
        <taxon>Slackia</taxon>
    </lineage>
</organism>
<gene>
    <name evidence="1" type="ORF">DMP05_08570</name>
</gene>
<sequence>MSKAKKPTSITTIKECEEALEWIDLELDKLDRNIRITSRAIFSPKKWTTAISGILWSKQVKQKTSDHVCNSPFLSKLEGSARSDQSLQEIQLSRVMNTAKEVQAVCEETCSRLSGAVNEARAAVDQPVHVDDRNISALPEADREAIKQHDKAVQVAKREAAARQVESELSAWTAMQTRANRMVNRTSEALEARHAFTACNYEVLSDTHLKWAARRGNDKVLLGNHRSPFLLAVAD</sequence>
<dbReference type="EMBL" id="QIBZ01000017">
    <property type="protein sequence ID" value="RNM33410.1"/>
    <property type="molecule type" value="Genomic_DNA"/>
</dbReference>
<proteinExistence type="predicted"/>
<evidence type="ECO:0000313" key="2">
    <source>
        <dbReference type="Proteomes" id="UP000271472"/>
    </source>
</evidence>
<keyword evidence="2" id="KW-1185">Reference proteome</keyword>
<name>A0A3N0IA59_9ACTN</name>
<dbReference type="AlphaFoldDB" id="A0A3N0IA59"/>
<dbReference type="GeneID" id="98663259"/>
<evidence type="ECO:0000313" key="1">
    <source>
        <dbReference type="EMBL" id="RNM33410.1"/>
    </source>
</evidence>
<dbReference type="RefSeq" id="WP_123220049.1">
    <property type="nucleotide sequence ID" value="NZ_JACHYQ010000003.1"/>
</dbReference>
<reference evidence="2" key="1">
    <citation type="submission" date="2018-05" db="EMBL/GenBank/DDBJ databases">
        <title>Genome Sequencing of selected type strains of the family Eggerthellaceae.</title>
        <authorList>
            <person name="Danylec N."/>
            <person name="Stoll D.A."/>
            <person name="Doetsch A."/>
            <person name="Huch M."/>
        </authorList>
    </citation>
    <scope>NUCLEOTIDE SEQUENCE [LARGE SCALE GENOMIC DNA]</scope>
    <source>
        <strain evidence="2">DSM 22006</strain>
    </source>
</reference>
<accession>A0A3N0IA59</accession>
<dbReference type="Proteomes" id="UP000271472">
    <property type="component" value="Unassembled WGS sequence"/>
</dbReference>
<protein>
    <submittedName>
        <fullName evidence="1">Uncharacterized protein</fullName>
    </submittedName>
</protein>